<dbReference type="InterPro" id="IPR016447">
    <property type="entry name" value="Translocation_assoc_membrane"/>
</dbReference>
<evidence type="ECO:0000256" key="1">
    <source>
        <dbReference type="SAM" id="Phobius"/>
    </source>
</evidence>
<keyword evidence="1" id="KW-1133">Transmembrane helix</keyword>
<dbReference type="GO" id="GO:0006616">
    <property type="term" value="P:SRP-dependent cotranslational protein targeting to membrane, translocation"/>
    <property type="evidence" value="ECO:0007669"/>
    <property type="project" value="InterPro"/>
</dbReference>
<gene>
    <name evidence="2" type="ORF">DdX_13126</name>
</gene>
<keyword evidence="1" id="KW-0472">Membrane</keyword>
<keyword evidence="3" id="KW-1185">Reference proteome</keyword>
<comment type="caution">
    <text evidence="2">The sequence shown here is derived from an EMBL/GenBank/DDBJ whole genome shotgun (WGS) entry which is preliminary data.</text>
</comment>
<keyword evidence="1" id="KW-0812">Transmembrane</keyword>
<dbReference type="Proteomes" id="UP001201812">
    <property type="component" value="Unassembled WGS sequence"/>
</dbReference>
<dbReference type="PANTHER" id="PTHR12371:SF11">
    <property type="entry name" value="TRANSLOCATING CHAIN-ASSOCIATED MEMBRANE PROTEIN"/>
    <property type="match status" value="1"/>
</dbReference>
<reference evidence="2" key="1">
    <citation type="submission" date="2022-01" db="EMBL/GenBank/DDBJ databases">
        <title>Genome Sequence Resource for Two Populations of Ditylenchus destructor, the Migratory Endoparasitic Phytonematode.</title>
        <authorList>
            <person name="Zhang H."/>
            <person name="Lin R."/>
            <person name="Xie B."/>
        </authorList>
    </citation>
    <scope>NUCLEOTIDE SEQUENCE</scope>
    <source>
        <strain evidence="2">BazhouSP</strain>
    </source>
</reference>
<feature type="transmembrane region" description="Helical" evidence="1">
    <location>
        <begin position="56"/>
        <end position="72"/>
    </location>
</feature>
<proteinExistence type="predicted"/>
<feature type="transmembrane region" description="Helical" evidence="1">
    <location>
        <begin position="78"/>
        <end position="100"/>
    </location>
</feature>
<dbReference type="EMBL" id="JAKKPZ010000049">
    <property type="protein sequence ID" value="KAI1706285.1"/>
    <property type="molecule type" value="Genomic_DNA"/>
</dbReference>
<dbReference type="AlphaFoldDB" id="A0AAD4MU45"/>
<name>A0AAD4MU45_9BILA</name>
<protein>
    <submittedName>
        <fullName evidence="2">Translocating chain-associated membrane protein 1-like 1</fullName>
    </submittedName>
</protein>
<evidence type="ECO:0000313" key="3">
    <source>
        <dbReference type="Proteomes" id="UP001201812"/>
    </source>
</evidence>
<accession>A0AAD4MU45</accession>
<dbReference type="PANTHER" id="PTHR12371">
    <property type="entry name" value="TRANSLOCATION ASSOCIATED MEMBRANE PROTEIN"/>
    <property type="match status" value="1"/>
</dbReference>
<feature type="transmembrane region" description="Helical" evidence="1">
    <location>
        <begin position="112"/>
        <end position="130"/>
    </location>
</feature>
<organism evidence="2 3">
    <name type="scientific">Ditylenchus destructor</name>
    <dbReference type="NCBI Taxonomy" id="166010"/>
    <lineage>
        <taxon>Eukaryota</taxon>
        <taxon>Metazoa</taxon>
        <taxon>Ecdysozoa</taxon>
        <taxon>Nematoda</taxon>
        <taxon>Chromadorea</taxon>
        <taxon>Rhabditida</taxon>
        <taxon>Tylenchina</taxon>
        <taxon>Tylenchomorpha</taxon>
        <taxon>Sphaerularioidea</taxon>
        <taxon>Anguinidae</taxon>
        <taxon>Anguininae</taxon>
        <taxon>Ditylenchus</taxon>
    </lineage>
</organism>
<dbReference type="GO" id="GO:0045048">
    <property type="term" value="P:protein insertion into ER membrane"/>
    <property type="evidence" value="ECO:0007669"/>
    <property type="project" value="TreeGrafter"/>
</dbReference>
<dbReference type="GO" id="GO:0005789">
    <property type="term" value="C:endoplasmic reticulum membrane"/>
    <property type="evidence" value="ECO:0007669"/>
    <property type="project" value="TreeGrafter"/>
</dbReference>
<evidence type="ECO:0000313" key="2">
    <source>
        <dbReference type="EMBL" id="KAI1706285.1"/>
    </source>
</evidence>
<sequence length="154" mass="18277">MSAKGQGQNFSSFDVLLSHRKFLYLYEVLINQVPIHHILTEFYFQKLKRDEIRSRTVHSILFFGFTSLAYFANFNRPALAILFFQYVFQSVFHLSRLLYFTGKVKKASTAQVIVLVQLYMLFNFCMFHFGRFRERTQKPVKAKGVANKREVQER</sequence>